<feature type="region of interest" description="Disordered" evidence="9">
    <location>
        <begin position="1"/>
        <end position="27"/>
    </location>
</feature>
<dbReference type="InterPro" id="IPR050799">
    <property type="entry name" value="ZIP_Transporter"/>
</dbReference>
<dbReference type="PANTHER" id="PTHR12191:SF37">
    <property type="entry name" value="ZINC TRANSPORTER FOI"/>
    <property type="match status" value="1"/>
</dbReference>
<feature type="transmembrane region" description="Helical" evidence="10">
    <location>
        <begin position="632"/>
        <end position="652"/>
    </location>
</feature>
<dbReference type="InterPro" id="IPR006671">
    <property type="entry name" value="Cyclin_N"/>
</dbReference>
<feature type="transmembrane region" description="Helical" evidence="10">
    <location>
        <begin position="658"/>
        <end position="683"/>
    </location>
</feature>
<dbReference type="Proteomes" id="UP000663823">
    <property type="component" value="Unassembled WGS sequence"/>
</dbReference>
<keyword evidence="4 10" id="KW-0812">Transmembrane</keyword>
<proteinExistence type="inferred from homology"/>
<comment type="similarity">
    <text evidence="2">Belongs to the ZIP transporter (TC 2.A.5) family.</text>
</comment>
<accession>A0A818MVE2</accession>
<reference evidence="12" key="1">
    <citation type="submission" date="2021-02" db="EMBL/GenBank/DDBJ databases">
        <authorList>
            <person name="Nowell W R."/>
        </authorList>
    </citation>
    <scope>NUCLEOTIDE SEQUENCE</scope>
</reference>
<evidence type="ECO:0000259" key="11">
    <source>
        <dbReference type="Pfam" id="PF00134"/>
    </source>
</evidence>
<comment type="subcellular location">
    <subcellularLocation>
        <location evidence="1">Membrane</location>
        <topology evidence="1">Multi-pass membrane protein</topology>
    </subcellularLocation>
</comment>
<name>A0A818MVE2_9BILA</name>
<feature type="domain" description="Cyclin N-terminal" evidence="11">
    <location>
        <begin position="158"/>
        <end position="238"/>
    </location>
</feature>
<comment type="caution">
    <text evidence="12">The sequence shown here is derived from an EMBL/GenBank/DDBJ whole genome shotgun (WGS) entry which is preliminary data.</text>
</comment>
<dbReference type="GO" id="GO:0005886">
    <property type="term" value="C:plasma membrane"/>
    <property type="evidence" value="ECO:0007669"/>
    <property type="project" value="TreeGrafter"/>
</dbReference>
<feature type="transmembrane region" description="Helical" evidence="10">
    <location>
        <begin position="695"/>
        <end position="713"/>
    </location>
</feature>
<dbReference type="Pfam" id="PF02535">
    <property type="entry name" value="Zip"/>
    <property type="match status" value="1"/>
</dbReference>
<evidence type="ECO:0000256" key="6">
    <source>
        <dbReference type="ARBA" id="ARBA00023127"/>
    </source>
</evidence>
<keyword evidence="7 10" id="KW-0472">Membrane</keyword>
<feature type="transmembrane region" description="Helical" evidence="10">
    <location>
        <begin position="416"/>
        <end position="437"/>
    </location>
</feature>
<keyword evidence="8" id="KW-0131">Cell cycle</keyword>
<evidence type="ECO:0000313" key="13">
    <source>
        <dbReference type="Proteomes" id="UP000663823"/>
    </source>
</evidence>
<dbReference type="PANTHER" id="PTHR12191">
    <property type="entry name" value="SOLUTE CARRIER FAMILY 39"/>
    <property type="match status" value="1"/>
</dbReference>
<dbReference type="Pfam" id="PF00134">
    <property type="entry name" value="Cyclin_N"/>
    <property type="match status" value="1"/>
</dbReference>
<evidence type="ECO:0000256" key="9">
    <source>
        <dbReference type="SAM" id="MobiDB-lite"/>
    </source>
</evidence>
<dbReference type="InterPro" id="IPR003689">
    <property type="entry name" value="ZIP"/>
</dbReference>
<keyword evidence="3" id="KW-0132">Cell division</keyword>
<evidence type="ECO:0000256" key="7">
    <source>
        <dbReference type="ARBA" id="ARBA00023136"/>
    </source>
</evidence>
<dbReference type="PROSITE" id="PS00292">
    <property type="entry name" value="CYCLINS"/>
    <property type="match status" value="1"/>
</dbReference>
<evidence type="ECO:0000256" key="5">
    <source>
        <dbReference type="ARBA" id="ARBA00022989"/>
    </source>
</evidence>
<protein>
    <recommendedName>
        <fullName evidence="11">Cyclin N-terminal domain-containing protein</fullName>
    </recommendedName>
</protein>
<dbReference type="InterPro" id="IPR036915">
    <property type="entry name" value="Cyclin-like_sf"/>
</dbReference>
<feature type="transmembrane region" description="Helical" evidence="10">
    <location>
        <begin position="374"/>
        <end position="396"/>
    </location>
</feature>
<dbReference type="EMBL" id="CAJOAX010000464">
    <property type="protein sequence ID" value="CAF3595929.1"/>
    <property type="molecule type" value="Genomic_DNA"/>
</dbReference>
<evidence type="ECO:0000256" key="1">
    <source>
        <dbReference type="ARBA" id="ARBA00004141"/>
    </source>
</evidence>
<feature type="transmembrane region" description="Helical" evidence="10">
    <location>
        <begin position="338"/>
        <end position="362"/>
    </location>
</feature>
<evidence type="ECO:0000256" key="3">
    <source>
        <dbReference type="ARBA" id="ARBA00022618"/>
    </source>
</evidence>
<dbReference type="GO" id="GO:0071578">
    <property type="term" value="P:zinc ion import across plasma membrane"/>
    <property type="evidence" value="ECO:0007669"/>
    <property type="project" value="TreeGrafter"/>
</dbReference>
<dbReference type="GO" id="GO:0140410">
    <property type="term" value="F:monoatomic cation:bicarbonate symporter activity"/>
    <property type="evidence" value="ECO:0007669"/>
    <property type="project" value="TreeGrafter"/>
</dbReference>
<evidence type="ECO:0000256" key="2">
    <source>
        <dbReference type="ARBA" id="ARBA00006939"/>
    </source>
</evidence>
<dbReference type="GO" id="GO:0030003">
    <property type="term" value="P:intracellular monoatomic cation homeostasis"/>
    <property type="evidence" value="ECO:0007669"/>
    <property type="project" value="TreeGrafter"/>
</dbReference>
<keyword evidence="6" id="KW-0195">Cyclin</keyword>
<dbReference type="Gene3D" id="1.10.472.10">
    <property type="entry name" value="Cyclin-like"/>
    <property type="match status" value="2"/>
</dbReference>
<feature type="compositionally biased region" description="Low complexity" evidence="9">
    <location>
        <begin position="15"/>
        <end position="27"/>
    </location>
</feature>
<dbReference type="GO" id="GO:0005385">
    <property type="term" value="F:zinc ion transmembrane transporter activity"/>
    <property type="evidence" value="ECO:0007669"/>
    <property type="project" value="TreeGrafter"/>
</dbReference>
<sequence>MSHYSTFLRPYHGKTTNSTNNSSSLNDENSTIKNLIFKHTSKTQQISINTNDKKGTMRGILGEVGNMTLSNKPIISKPKTIQQQQQKKNSVEIIIQSQSNNNILSSALPPSTTEIVVNEIEEIIFDDNFQLSTDIPAEFDCDSGDLNNITTVSELIVDICKYWKELEQHTPIRQSFLLHRSEGTASPQNRAVLIDWLYQVHDRFKLLSDTFHMTIHLIDRYLQIVDVSKHELQLIGSTDMKFLCINRLIVSFNILTCLLFFTQCNTISGSKSCLLPNVSFTIGSSSDANIVVKSKSFTRTDLINKCHEDFIEKIFDQPCHNSSLLSTRRTTVTTAESYGYGLLAVFIISILSVGGLLAFPILYSVSFKDMLKLFTALAVGTLFGDTMFHLIPFAFGLHNHSEHDEHVHSFFSVPEYLWKMLVSVLVLYVFYLLEFFLHACAHSKHKHSNVVSDSHTMSHPELAHVNVEICESTPMNIYIELENGDQLHTHIHHNSDQNESNETNTKVIESQINDTNSENNKNNHLVLEKSSSETNQHTSGSIVVTGLKDKNKMKNTNPFIQKFTKIDSTGWMVLIGDGIHNFADGLAMGAAFTQDILLGVTTTFAIALHELPHEFGDYAILIQSGFSHSRAIFCNFLSALSAFIGFFVGATLSSDEHIRQWIFAVTIGMFIYIALVDLLPGLLCHDEANLKRFMIVNVGILVGITIMFLLALFEDTLIRSST</sequence>
<dbReference type="SUPFAM" id="SSF47954">
    <property type="entry name" value="Cyclin-like"/>
    <property type="match status" value="1"/>
</dbReference>
<dbReference type="GO" id="GO:0051301">
    <property type="term" value="P:cell division"/>
    <property type="evidence" value="ECO:0007669"/>
    <property type="project" value="UniProtKB-KW"/>
</dbReference>
<dbReference type="InterPro" id="IPR048258">
    <property type="entry name" value="Cyclins_cyclin-box"/>
</dbReference>
<dbReference type="AlphaFoldDB" id="A0A818MVE2"/>
<evidence type="ECO:0000256" key="4">
    <source>
        <dbReference type="ARBA" id="ARBA00022692"/>
    </source>
</evidence>
<evidence type="ECO:0000256" key="8">
    <source>
        <dbReference type="ARBA" id="ARBA00023306"/>
    </source>
</evidence>
<keyword evidence="5 10" id="KW-1133">Transmembrane helix</keyword>
<gene>
    <name evidence="12" type="ORF">OTI717_LOCUS6550</name>
</gene>
<evidence type="ECO:0000313" key="12">
    <source>
        <dbReference type="EMBL" id="CAF3595929.1"/>
    </source>
</evidence>
<organism evidence="12 13">
    <name type="scientific">Rotaria sordida</name>
    <dbReference type="NCBI Taxonomy" id="392033"/>
    <lineage>
        <taxon>Eukaryota</taxon>
        <taxon>Metazoa</taxon>
        <taxon>Spiralia</taxon>
        <taxon>Gnathifera</taxon>
        <taxon>Rotifera</taxon>
        <taxon>Eurotatoria</taxon>
        <taxon>Bdelloidea</taxon>
        <taxon>Philodinida</taxon>
        <taxon>Philodinidae</taxon>
        <taxon>Rotaria</taxon>
    </lineage>
</organism>
<evidence type="ECO:0000256" key="10">
    <source>
        <dbReference type="SAM" id="Phobius"/>
    </source>
</evidence>